<dbReference type="Pfam" id="PF01638">
    <property type="entry name" value="HxlR"/>
    <property type="match status" value="1"/>
</dbReference>
<accession>A0ABT2X5A6</accession>
<dbReference type="Proteomes" id="UP001209535">
    <property type="component" value="Unassembled WGS sequence"/>
</dbReference>
<evidence type="ECO:0000256" key="2">
    <source>
        <dbReference type="ARBA" id="ARBA00023125"/>
    </source>
</evidence>
<proteinExistence type="predicted"/>
<dbReference type="SUPFAM" id="SSF46785">
    <property type="entry name" value="Winged helix' DNA-binding domain"/>
    <property type="match status" value="1"/>
</dbReference>
<evidence type="ECO:0000256" key="3">
    <source>
        <dbReference type="ARBA" id="ARBA00023163"/>
    </source>
</evidence>
<evidence type="ECO:0000259" key="4">
    <source>
        <dbReference type="PROSITE" id="PS51118"/>
    </source>
</evidence>
<gene>
    <name evidence="5" type="ORF">OEZ60_13035</name>
</gene>
<dbReference type="PANTHER" id="PTHR33204:SF37">
    <property type="entry name" value="HTH-TYPE TRANSCRIPTIONAL REGULATOR YODB"/>
    <property type="match status" value="1"/>
</dbReference>
<keyword evidence="1" id="KW-0805">Transcription regulation</keyword>
<dbReference type="RefSeq" id="WP_263336861.1">
    <property type="nucleotide sequence ID" value="NZ_JAOVQO010000011.1"/>
</dbReference>
<protein>
    <submittedName>
        <fullName evidence="5">Helix-turn-helix transcriptional regulator</fullName>
    </submittedName>
</protein>
<dbReference type="PANTHER" id="PTHR33204">
    <property type="entry name" value="TRANSCRIPTIONAL REGULATOR, MARR FAMILY"/>
    <property type="match status" value="1"/>
</dbReference>
<dbReference type="CDD" id="cd00090">
    <property type="entry name" value="HTH_ARSR"/>
    <property type="match status" value="1"/>
</dbReference>
<dbReference type="InterPro" id="IPR002577">
    <property type="entry name" value="HTH_HxlR"/>
</dbReference>
<comment type="caution">
    <text evidence="5">The sequence shown here is derived from an EMBL/GenBank/DDBJ whole genome shotgun (WGS) entry which is preliminary data.</text>
</comment>
<dbReference type="EMBL" id="JAOVQO010000011">
    <property type="protein sequence ID" value="MCU9848929.1"/>
    <property type="molecule type" value="Genomic_DNA"/>
</dbReference>
<dbReference type="Gene3D" id="1.10.10.10">
    <property type="entry name" value="Winged helix-like DNA-binding domain superfamily/Winged helix DNA-binding domain"/>
    <property type="match status" value="1"/>
</dbReference>
<evidence type="ECO:0000256" key="1">
    <source>
        <dbReference type="ARBA" id="ARBA00023015"/>
    </source>
</evidence>
<sequence length="238" mass="26799">MPQKPYGMLCPIAKACEILVPRWSIQILTELWSGSTRFNDIRRGIGSISPGLLSKRLKELEAAGLVERIEDKAAGTVDYIRTDKAIALEPALNALAVWAQRYIEAEIALCDTNLSTLMWKIRRWIDVTEMPDRRVVIRFHFSDDDLPYDTYWMVIQPDALPELCTSDPGCDVDLYIETEVISLAGILIGRSTIARETDRGSLFVSGDARLARTMDRWLPVGDYGRIDGIATLPTKRRA</sequence>
<dbReference type="InterPro" id="IPR036390">
    <property type="entry name" value="WH_DNA-bd_sf"/>
</dbReference>
<dbReference type="InterPro" id="IPR011991">
    <property type="entry name" value="ArsR-like_HTH"/>
</dbReference>
<evidence type="ECO:0000313" key="6">
    <source>
        <dbReference type="Proteomes" id="UP001209535"/>
    </source>
</evidence>
<keyword evidence="2" id="KW-0238">DNA-binding</keyword>
<dbReference type="InterPro" id="IPR036388">
    <property type="entry name" value="WH-like_DNA-bd_sf"/>
</dbReference>
<dbReference type="PROSITE" id="PS51118">
    <property type="entry name" value="HTH_HXLR"/>
    <property type="match status" value="1"/>
</dbReference>
<evidence type="ECO:0000313" key="5">
    <source>
        <dbReference type="EMBL" id="MCU9848929.1"/>
    </source>
</evidence>
<keyword evidence="6" id="KW-1185">Reference proteome</keyword>
<name>A0ABT2X5A6_9RHOB</name>
<reference evidence="5 6" key="1">
    <citation type="submission" date="2022-10" db="EMBL/GenBank/DDBJ databases">
        <title>Defluviimonas sp. nov., isolated from ocean surface sediments.</title>
        <authorList>
            <person name="He W."/>
            <person name="Wang L."/>
            <person name="Zhang D.-F."/>
        </authorList>
    </citation>
    <scope>NUCLEOTIDE SEQUENCE [LARGE SCALE GENOMIC DNA]</scope>
    <source>
        <strain evidence="5 6">WL0024</strain>
    </source>
</reference>
<keyword evidence="3" id="KW-0804">Transcription</keyword>
<feature type="domain" description="HTH hxlR-type" evidence="4">
    <location>
        <begin position="10"/>
        <end position="107"/>
    </location>
</feature>
<organism evidence="5 6">
    <name type="scientific">Albidovulum salinarum</name>
    <dbReference type="NCBI Taxonomy" id="2984153"/>
    <lineage>
        <taxon>Bacteria</taxon>
        <taxon>Pseudomonadati</taxon>
        <taxon>Pseudomonadota</taxon>
        <taxon>Alphaproteobacteria</taxon>
        <taxon>Rhodobacterales</taxon>
        <taxon>Paracoccaceae</taxon>
        <taxon>Albidovulum</taxon>
    </lineage>
</organism>